<evidence type="ECO:0000256" key="11">
    <source>
        <dbReference type="ARBA" id="ARBA00071153"/>
    </source>
</evidence>
<dbReference type="GO" id="GO:0005737">
    <property type="term" value="C:cytoplasm"/>
    <property type="evidence" value="ECO:0007669"/>
    <property type="project" value="UniProtKB-SubCell"/>
</dbReference>
<comment type="subcellular location">
    <subcellularLocation>
        <location evidence="2">Cytoplasm</location>
    </subcellularLocation>
    <subcellularLocation>
        <location evidence="1">Nucleus</location>
    </subcellularLocation>
</comment>
<reference evidence="19" key="1">
    <citation type="submission" date="2015-01" db="EMBL/GenBank/DDBJ databases">
        <authorList>
            <person name="Aksoy S."/>
            <person name="Warren W."/>
            <person name="Wilson R.K."/>
        </authorList>
    </citation>
    <scope>NUCLEOTIDE SEQUENCE [LARGE SCALE GENOMIC DNA]</scope>
    <source>
        <strain evidence="19">IAEA</strain>
    </source>
</reference>
<dbReference type="InterPro" id="IPR015943">
    <property type="entry name" value="WD40/YVTN_repeat-like_dom_sf"/>
</dbReference>
<evidence type="ECO:0000259" key="17">
    <source>
        <dbReference type="Pfam" id="PF16042"/>
    </source>
</evidence>
<feature type="region of interest" description="Disordered" evidence="15">
    <location>
        <begin position="178"/>
        <end position="203"/>
    </location>
</feature>
<feature type="signal peptide" evidence="16">
    <location>
        <begin position="1"/>
        <end position="22"/>
    </location>
</feature>
<evidence type="ECO:0000256" key="8">
    <source>
        <dbReference type="ARBA" id="ARBA00022786"/>
    </source>
</evidence>
<keyword evidence="9" id="KW-0539">Nucleus</keyword>
<keyword evidence="16" id="KW-0732">Signal</keyword>
<comment type="pathway">
    <text evidence="3">Protein modification; protein ubiquitination.</text>
</comment>
<evidence type="ECO:0000313" key="19">
    <source>
        <dbReference type="Proteomes" id="UP000092460"/>
    </source>
</evidence>
<dbReference type="SMART" id="SM00320">
    <property type="entry name" value="WD40"/>
    <property type="match status" value="5"/>
</dbReference>
<proteinExistence type="inferred from homology"/>
<dbReference type="STRING" id="67801.A0A1B0B9P1"/>
<keyword evidence="7" id="KW-0677">Repeat</keyword>
<evidence type="ECO:0000256" key="6">
    <source>
        <dbReference type="ARBA" id="ARBA00022574"/>
    </source>
</evidence>
<evidence type="ECO:0000256" key="2">
    <source>
        <dbReference type="ARBA" id="ARBA00004496"/>
    </source>
</evidence>
<dbReference type="FunFam" id="2.130.10.10:FF:000049">
    <property type="entry name" value="DDB1-and CUL4-associated factor 7"/>
    <property type="match status" value="1"/>
</dbReference>
<evidence type="ECO:0000256" key="5">
    <source>
        <dbReference type="ARBA" id="ARBA00022490"/>
    </source>
</evidence>
<organism evidence="18 19">
    <name type="scientific">Glossina palpalis gambiensis</name>
    <dbReference type="NCBI Taxonomy" id="67801"/>
    <lineage>
        <taxon>Eukaryota</taxon>
        <taxon>Metazoa</taxon>
        <taxon>Ecdysozoa</taxon>
        <taxon>Arthropoda</taxon>
        <taxon>Hexapoda</taxon>
        <taxon>Insecta</taxon>
        <taxon>Pterygota</taxon>
        <taxon>Neoptera</taxon>
        <taxon>Endopterygota</taxon>
        <taxon>Diptera</taxon>
        <taxon>Brachycera</taxon>
        <taxon>Muscomorpha</taxon>
        <taxon>Hippoboscoidea</taxon>
        <taxon>Glossinidae</taxon>
        <taxon>Glossina</taxon>
    </lineage>
</organism>
<dbReference type="PROSITE" id="PS00678">
    <property type="entry name" value="WD_REPEATS_1"/>
    <property type="match status" value="1"/>
</dbReference>
<keyword evidence="8" id="KW-0833">Ubl conjugation pathway</keyword>
<evidence type="ECO:0000256" key="12">
    <source>
        <dbReference type="ARBA" id="ARBA00075735"/>
    </source>
</evidence>
<comment type="similarity">
    <text evidence="10">Belongs to the WD repeat DCAF7 family.</text>
</comment>
<dbReference type="Proteomes" id="UP000092460">
    <property type="component" value="Unassembled WGS sequence"/>
</dbReference>
<feature type="chain" id="PRO_5008404641" description="DDB1- and CUL4-associated factor 7" evidence="16">
    <location>
        <begin position="23"/>
        <end position="669"/>
    </location>
</feature>
<evidence type="ECO:0000256" key="15">
    <source>
        <dbReference type="SAM" id="MobiDB-lite"/>
    </source>
</evidence>
<keyword evidence="4" id="KW-0217">Developmental protein</keyword>
<dbReference type="EMBL" id="JXJN01010502">
    <property type="status" value="NOT_ANNOTATED_CDS"/>
    <property type="molecule type" value="Genomic_DNA"/>
</dbReference>
<accession>A0A1B0B9P1</accession>
<sequence>MKRVTILQLCSVLAIVNSEAGAQSLRVRFPGPAHVKQVPASVEGLGGRFDPYPIAGQKPQPPFELPSIGEIRVAYSSPLTISAALEFIHEIAEPQLNYAPALQEANINSAIIVNGPPALQVSTQLTTPPREHMITLRPQSQILTTNRAPPQPALYLTVPNVKRIKEFRPKHFQNQSSDFYSKSQLTPPRVQREKEFRPSYDPLRPQRPMKFSRPLPSSIFETSNVYKVCLEYIENKYLCLCNVKRVRVFVVLVLSNFRAIKPIRGVGYSVQLYQPRTPLTPSSSTPSKFNILRIFSSFLLQLEEFIQLSELEKASTCISLSNQTLVMSSTAGKRKEIYKYLAPWPLYSMNWSVRPDKRFRLALGSFIEEYNNKVQIISLDEDTSEFSAKSTFDHPYPTTKIMWIPDSKGIYPDLLATSGDYLRVWRAGEPDTRLECVLNNNKNSDFCAPLTSFDWNEVDPNLVGTSSIDTTCTIWGLETGQPHGRTHVAGHVKTQLIAHDKEVYDIAFSRAGGGRDMFASVGADGSVRMFDLRHLEHSTIIYEDPTHTALLRLAWNKQDPNYLATVAMDSCEVIILDVRVPCTPVARLSNHRACVNGIAWAPHSSCHICTAGDDHQALIWDIQQMPRAIEDPILAYTAAEGEVNQIQWGATQPDWIAICYNKACEILRV</sequence>
<keyword evidence="5" id="KW-0963">Cytoplasm</keyword>
<protein>
    <recommendedName>
        <fullName evidence="11">DDB1- and CUL4-associated factor 7</fullName>
    </recommendedName>
    <alternativeName>
        <fullName evidence="12">WD repeat-containing protein 68</fullName>
    </alternativeName>
    <alternativeName>
        <fullName evidence="13">WD repeat-containing protein An11 homolog</fullName>
    </alternativeName>
</protein>
<feature type="repeat" description="WD" evidence="14">
    <location>
        <begin position="588"/>
        <end position="630"/>
    </location>
</feature>
<evidence type="ECO:0000256" key="16">
    <source>
        <dbReference type="SAM" id="SignalP"/>
    </source>
</evidence>
<dbReference type="GO" id="GO:0005634">
    <property type="term" value="C:nucleus"/>
    <property type="evidence" value="ECO:0007669"/>
    <property type="project" value="UniProtKB-SubCell"/>
</dbReference>
<dbReference type="InterPro" id="IPR045159">
    <property type="entry name" value="DCAF7-like"/>
</dbReference>
<dbReference type="VEuPathDB" id="VectorBase:GPPI023242"/>
<keyword evidence="6 14" id="KW-0853">WD repeat</keyword>
<evidence type="ECO:0000256" key="4">
    <source>
        <dbReference type="ARBA" id="ARBA00022473"/>
    </source>
</evidence>
<dbReference type="PANTHER" id="PTHR19919">
    <property type="entry name" value="WD REPEAT CONTAINING PROTEIN"/>
    <property type="match status" value="1"/>
</dbReference>
<dbReference type="InterPro" id="IPR032011">
    <property type="entry name" value="DUF4794"/>
</dbReference>
<dbReference type="InterPro" id="IPR001680">
    <property type="entry name" value="WD40_rpt"/>
</dbReference>
<dbReference type="InterPro" id="IPR019775">
    <property type="entry name" value="WD40_repeat_CS"/>
</dbReference>
<reference evidence="18" key="2">
    <citation type="submission" date="2020-05" db="UniProtKB">
        <authorList>
            <consortium name="EnsemblMetazoa"/>
        </authorList>
    </citation>
    <scope>IDENTIFICATION</scope>
    <source>
        <strain evidence="18">IAEA</strain>
    </source>
</reference>
<dbReference type="PROSITE" id="PS50082">
    <property type="entry name" value="WD_REPEATS_2"/>
    <property type="match status" value="1"/>
</dbReference>
<evidence type="ECO:0000256" key="7">
    <source>
        <dbReference type="ARBA" id="ARBA00022737"/>
    </source>
</evidence>
<evidence type="ECO:0000256" key="1">
    <source>
        <dbReference type="ARBA" id="ARBA00004123"/>
    </source>
</evidence>
<dbReference type="Pfam" id="PF00400">
    <property type="entry name" value="WD40"/>
    <property type="match status" value="2"/>
</dbReference>
<dbReference type="Gene3D" id="2.130.10.10">
    <property type="entry name" value="YVTN repeat-like/Quinoprotein amine dehydrogenase"/>
    <property type="match status" value="1"/>
</dbReference>
<dbReference type="EnsemblMetazoa" id="GPPI023242-RA">
    <property type="protein sequence ID" value="GPPI023242-PA"/>
    <property type="gene ID" value="GPPI023242"/>
</dbReference>
<dbReference type="EMBL" id="JXJN01010503">
    <property type="status" value="NOT_ANNOTATED_CDS"/>
    <property type="molecule type" value="Genomic_DNA"/>
</dbReference>
<dbReference type="Pfam" id="PF16042">
    <property type="entry name" value="DUF4794"/>
    <property type="match status" value="1"/>
</dbReference>
<evidence type="ECO:0000256" key="14">
    <source>
        <dbReference type="PROSITE-ProRule" id="PRU00221"/>
    </source>
</evidence>
<evidence type="ECO:0000256" key="3">
    <source>
        <dbReference type="ARBA" id="ARBA00004906"/>
    </source>
</evidence>
<evidence type="ECO:0000256" key="13">
    <source>
        <dbReference type="ARBA" id="ARBA00079586"/>
    </source>
</evidence>
<name>A0A1B0B9P1_9MUSC</name>
<feature type="domain" description="DUF4794" evidence="17">
    <location>
        <begin position="51"/>
        <end position="129"/>
    </location>
</feature>
<evidence type="ECO:0000313" key="18">
    <source>
        <dbReference type="EnsemblMetazoa" id="GPPI023242-PA"/>
    </source>
</evidence>
<dbReference type="InterPro" id="IPR036322">
    <property type="entry name" value="WD40_repeat_dom_sf"/>
</dbReference>
<keyword evidence="19" id="KW-1185">Reference proteome</keyword>
<evidence type="ECO:0000256" key="9">
    <source>
        <dbReference type="ARBA" id="ARBA00023242"/>
    </source>
</evidence>
<dbReference type="SUPFAM" id="SSF50978">
    <property type="entry name" value="WD40 repeat-like"/>
    <property type="match status" value="1"/>
</dbReference>
<evidence type="ECO:0000256" key="10">
    <source>
        <dbReference type="ARBA" id="ARBA00060896"/>
    </source>
</evidence>
<dbReference type="AlphaFoldDB" id="A0A1B0B9P1"/>